<evidence type="ECO:0000313" key="2">
    <source>
        <dbReference type="Proteomes" id="UP000571084"/>
    </source>
</evidence>
<reference evidence="1 2" key="1">
    <citation type="submission" date="2020-08" db="EMBL/GenBank/DDBJ databases">
        <title>Genomic Encyclopedia of Type Strains, Phase IV (KMG-IV): sequencing the most valuable type-strain genomes for metagenomic binning, comparative biology and taxonomic classification.</title>
        <authorList>
            <person name="Goeker M."/>
        </authorList>
    </citation>
    <scope>NUCLEOTIDE SEQUENCE [LARGE SCALE GENOMIC DNA]</scope>
    <source>
        <strain evidence="1 2">DSM 23240</strain>
    </source>
</reference>
<name>A0A840RPG1_9BURK</name>
<dbReference type="EMBL" id="JACHHQ010000001">
    <property type="protein sequence ID" value="MBB5198521.1"/>
    <property type="molecule type" value="Genomic_DNA"/>
</dbReference>
<organism evidence="1 2">
    <name type="scientific">Glaciimonas immobilis</name>
    <dbReference type="NCBI Taxonomy" id="728004"/>
    <lineage>
        <taxon>Bacteria</taxon>
        <taxon>Pseudomonadati</taxon>
        <taxon>Pseudomonadota</taxon>
        <taxon>Betaproteobacteria</taxon>
        <taxon>Burkholderiales</taxon>
        <taxon>Oxalobacteraceae</taxon>
        <taxon>Glaciimonas</taxon>
    </lineage>
</organism>
<accession>A0A840RPG1</accession>
<proteinExistence type="predicted"/>
<dbReference type="AlphaFoldDB" id="A0A840RPG1"/>
<gene>
    <name evidence="1" type="ORF">HNR39_000331</name>
</gene>
<evidence type="ECO:0000313" key="1">
    <source>
        <dbReference type="EMBL" id="MBB5198521.1"/>
    </source>
</evidence>
<protein>
    <submittedName>
        <fullName evidence="1">Uncharacterized protein</fullName>
    </submittedName>
</protein>
<comment type="caution">
    <text evidence="1">The sequence shown here is derived from an EMBL/GenBank/DDBJ whole genome shotgun (WGS) entry which is preliminary data.</text>
</comment>
<dbReference type="Proteomes" id="UP000571084">
    <property type="component" value="Unassembled WGS sequence"/>
</dbReference>
<sequence length="37" mass="4199">MGKRDWVDVTVQSMMSANSIRKVGSSRQVSEIWKTIS</sequence>
<keyword evidence="2" id="KW-1185">Reference proteome</keyword>